<dbReference type="InterPro" id="IPR003593">
    <property type="entry name" value="AAA+_ATPase"/>
</dbReference>
<dbReference type="GO" id="GO:0015658">
    <property type="term" value="F:branched-chain amino acid transmembrane transporter activity"/>
    <property type="evidence" value="ECO:0007669"/>
    <property type="project" value="InterPro"/>
</dbReference>
<evidence type="ECO:0000313" key="7">
    <source>
        <dbReference type="EMBL" id="AMD92796.1"/>
    </source>
</evidence>
<name>A0A109W5Y5_9BACT</name>
<keyword evidence="8" id="KW-1185">Reference proteome</keyword>
<feature type="domain" description="ABC transporter" evidence="6">
    <location>
        <begin position="3"/>
        <end position="235"/>
    </location>
</feature>
<keyword evidence="3" id="KW-0547">Nucleotide-binding</keyword>
<gene>
    <name evidence="7" type="ORF">AXF15_06545</name>
</gene>
<protein>
    <submittedName>
        <fullName evidence="7">ABC transporter ATP-binding protein</fullName>
    </submittedName>
</protein>
<keyword evidence="2" id="KW-0813">Transport</keyword>
<dbReference type="PANTHER" id="PTHR43820:SF3">
    <property type="entry name" value="BRANCHED-CHAIN AMINO ACID TRANSPORT SYSTEM,ATP-BINDING PROTEIN"/>
    <property type="match status" value="1"/>
</dbReference>
<dbReference type="InterPro" id="IPR027417">
    <property type="entry name" value="P-loop_NTPase"/>
</dbReference>
<dbReference type="GO" id="GO:0005524">
    <property type="term" value="F:ATP binding"/>
    <property type="evidence" value="ECO:0007669"/>
    <property type="project" value="UniProtKB-KW"/>
</dbReference>
<keyword evidence="5" id="KW-0029">Amino-acid transport</keyword>
<evidence type="ECO:0000256" key="2">
    <source>
        <dbReference type="ARBA" id="ARBA00022448"/>
    </source>
</evidence>
<keyword evidence="4 7" id="KW-0067">ATP-binding</keyword>
<accession>A0A109W5Y5</accession>
<dbReference type="EMBL" id="CP014230">
    <property type="protein sequence ID" value="AMD92796.1"/>
    <property type="molecule type" value="Genomic_DNA"/>
</dbReference>
<dbReference type="SMART" id="SM00382">
    <property type="entry name" value="AAA"/>
    <property type="match status" value="1"/>
</dbReference>
<organism evidence="7 8">
    <name type="scientific">Desulfomicrobium orale DSM 12838</name>
    <dbReference type="NCBI Taxonomy" id="888061"/>
    <lineage>
        <taxon>Bacteria</taxon>
        <taxon>Pseudomonadati</taxon>
        <taxon>Thermodesulfobacteriota</taxon>
        <taxon>Desulfovibrionia</taxon>
        <taxon>Desulfovibrionales</taxon>
        <taxon>Desulfomicrobiaceae</taxon>
        <taxon>Desulfomicrobium</taxon>
    </lineage>
</organism>
<dbReference type="Gene3D" id="3.40.50.300">
    <property type="entry name" value="P-loop containing nucleotide triphosphate hydrolases"/>
    <property type="match status" value="1"/>
</dbReference>
<evidence type="ECO:0000256" key="3">
    <source>
        <dbReference type="ARBA" id="ARBA00022741"/>
    </source>
</evidence>
<evidence type="ECO:0000313" key="8">
    <source>
        <dbReference type="Proteomes" id="UP000063964"/>
    </source>
</evidence>
<reference evidence="8" key="1">
    <citation type="submission" date="2016-02" db="EMBL/GenBank/DDBJ databases">
        <authorList>
            <person name="Holder M.E."/>
            <person name="Ajami N.J."/>
            <person name="Petrosino J.F."/>
        </authorList>
    </citation>
    <scope>NUCLEOTIDE SEQUENCE [LARGE SCALE GENOMIC DNA]</scope>
    <source>
        <strain evidence="8">DSM 12838</strain>
    </source>
</reference>
<evidence type="ECO:0000256" key="4">
    <source>
        <dbReference type="ARBA" id="ARBA00022840"/>
    </source>
</evidence>
<dbReference type="InterPro" id="IPR017871">
    <property type="entry name" value="ABC_transporter-like_CS"/>
</dbReference>
<dbReference type="PROSITE" id="PS50893">
    <property type="entry name" value="ABC_TRANSPORTER_2"/>
    <property type="match status" value="1"/>
</dbReference>
<sequence length="242" mass="26407">MLLKIENLRVGYGNVEALHGIDLEVNEGEIVTILGANGAGKSTTLNAISGLARITGGGIYFQGKALHRLPAHEIVRLRITQSPEGRRVFSTLTVEENLLLGAFTSSSAERTESTRKRIYDLFPRLKERRRQLAGTLSGGEQQMLAIGRALMADPKILLLDEPSLGLAPILVKSIFNTVREINRSGVTVILVEQNAKAALKLADRGYVMEVGNMVLSGRADSLLRNEQVRRAYLGGGREDHPN</sequence>
<evidence type="ECO:0000256" key="5">
    <source>
        <dbReference type="ARBA" id="ARBA00022970"/>
    </source>
</evidence>
<dbReference type="RefSeq" id="WP_066604996.1">
    <property type="nucleotide sequence ID" value="NZ_CP014230.1"/>
</dbReference>
<dbReference type="OrthoDB" id="9809450at2"/>
<dbReference type="Proteomes" id="UP000063964">
    <property type="component" value="Chromosome"/>
</dbReference>
<dbReference type="AlphaFoldDB" id="A0A109W5Y5"/>
<dbReference type="InterPro" id="IPR030660">
    <property type="entry name" value="ABC_branched_ATPase_LivF/BraG"/>
</dbReference>
<comment type="similarity">
    <text evidence="1">Belongs to the ABC transporter superfamily.</text>
</comment>
<dbReference type="PIRSF" id="PIRSF039137">
    <property type="entry name" value="ABC_branched_ATPase"/>
    <property type="match status" value="1"/>
</dbReference>
<dbReference type="InterPro" id="IPR003439">
    <property type="entry name" value="ABC_transporter-like_ATP-bd"/>
</dbReference>
<dbReference type="CDD" id="cd03224">
    <property type="entry name" value="ABC_TM1139_LivF_branched"/>
    <property type="match status" value="1"/>
</dbReference>
<dbReference type="STRING" id="888061.AXF15_06545"/>
<dbReference type="SUPFAM" id="SSF52540">
    <property type="entry name" value="P-loop containing nucleoside triphosphate hydrolases"/>
    <property type="match status" value="1"/>
</dbReference>
<evidence type="ECO:0000259" key="6">
    <source>
        <dbReference type="PROSITE" id="PS50893"/>
    </source>
</evidence>
<dbReference type="InterPro" id="IPR052156">
    <property type="entry name" value="BCAA_Transport_ATP-bd_LivF"/>
</dbReference>
<dbReference type="PANTHER" id="PTHR43820">
    <property type="entry name" value="HIGH-AFFINITY BRANCHED-CHAIN AMINO ACID TRANSPORT ATP-BINDING PROTEIN LIVF"/>
    <property type="match status" value="1"/>
</dbReference>
<proteinExistence type="inferred from homology"/>
<dbReference type="GO" id="GO:0015807">
    <property type="term" value="P:L-amino acid transport"/>
    <property type="evidence" value="ECO:0007669"/>
    <property type="project" value="TreeGrafter"/>
</dbReference>
<evidence type="ECO:0000256" key="1">
    <source>
        <dbReference type="ARBA" id="ARBA00005417"/>
    </source>
</evidence>
<dbReference type="Pfam" id="PF00005">
    <property type="entry name" value="ABC_tran"/>
    <property type="match status" value="1"/>
</dbReference>
<dbReference type="KEGG" id="doa:AXF15_06545"/>
<dbReference type="GO" id="GO:0016887">
    <property type="term" value="F:ATP hydrolysis activity"/>
    <property type="evidence" value="ECO:0007669"/>
    <property type="project" value="InterPro"/>
</dbReference>
<dbReference type="PROSITE" id="PS00211">
    <property type="entry name" value="ABC_TRANSPORTER_1"/>
    <property type="match status" value="1"/>
</dbReference>